<gene>
    <name evidence="1" type="ORF">A3D25_05250</name>
</gene>
<proteinExistence type="predicted"/>
<reference evidence="1 2" key="1">
    <citation type="journal article" date="2016" name="Nat. Commun.">
        <title>Thousands of microbial genomes shed light on interconnected biogeochemical processes in an aquifer system.</title>
        <authorList>
            <person name="Anantharaman K."/>
            <person name="Brown C.T."/>
            <person name="Hug L.A."/>
            <person name="Sharon I."/>
            <person name="Castelle C.J."/>
            <person name="Probst A.J."/>
            <person name="Thomas B.C."/>
            <person name="Singh A."/>
            <person name="Wilkins M.J."/>
            <person name="Karaoz U."/>
            <person name="Brodie E.L."/>
            <person name="Williams K.H."/>
            <person name="Hubbard S.S."/>
            <person name="Banfield J.F."/>
        </authorList>
    </citation>
    <scope>NUCLEOTIDE SEQUENCE [LARGE SCALE GENOMIC DNA]</scope>
</reference>
<name>A0A1F5KH32_9BACT</name>
<sequence>MDDSTKTIVKYFGYGSNADRDMMVHMVGREDLKGEPGKLIGYQLCIQTLDQIRDIVPEASPVKTSPREMIRQTYGDSFELFIAIPKPDAVAYGTIWDLTPEEVNLVKEWELVDYGMQEEVNAMAMDSAGNLIQVETQAVLDPPGEFDRVVEGNDYPRYIADRDAMLREADKARLSYQKMLSEQNTSQN</sequence>
<protein>
    <recommendedName>
        <fullName evidence="3">Gamma-glutamylcyclotransferase AIG2-like domain-containing protein</fullName>
    </recommendedName>
</protein>
<evidence type="ECO:0008006" key="3">
    <source>
        <dbReference type="Google" id="ProtNLM"/>
    </source>
</evidence>
<comment type="caution">
    <text evidence="1">The sequence shown here is derived from an EMBL/GenBank/DDBJ whole genome shotgun (WGS) entry which is preliminary data.</text>
</comment>
<dbReference type="EMBL" id="MFDD01000013">
    <property type="protein sequence ID" value="OGE40256.1"/>
    <property type="molecule type" value="Genomic_DNA"/>
</dbReference>
<dbReference type="AlphaFoldDB" id="A0A1F5KH32"/>
<evidence type="ECO:0000313" key="2">
    <source>
        <dbReference type="Proteomes" id="UP000177328"/>
    </source>
</evidence>
<accession>A0A1F5KH32</accession>
<dbReference type="Proteomes" id="UP000177328">
    <property type="component" value="Unassembled WGS sequence"/>
</dbReference>
<organism evidence="1 2">
    <name type="scientific">Candidatus Daviesbacteria bacterium RIFCSPHIGHO2_02_FULL_43_12</name>
    <dbReference type="NCBI Taxonomy" id="1797776"/>
    <lineage>
        <taxon>Bacteria</taxon>
        <taxon>Candidatus Daviesiibacteriota</taxon>
    </lineage>
</organism>
<evidence type="ECO:0000313" key="1">
    <source>
        <dbReference type="EMBL" id="OGE40256.1"/>
    </source>
</evidence>
<dbReference type="Gene3D" id="3.10.490.10">
    <property type="entry name" value="Gamma-glutamyl cyclotransferase-like"/>
    <property type="match status" value="1"/>
</dbReference>